<reference evidence="7 8" key="1">
    <citation type="submission" date="2018-10" db="EMBL/GenBank/DDBJ databases">
        <title>Sequencing the genomes of 1000 actinobacteria strains.</title>
        <authorList>
            <person name="Klenk H.-P."/>
        </authorList>
    </citation>
    <scope>NUCLEOTIDE SEQUENCE [LARGE SCALE GENOMIC DNA]</scope>
    <source>
        <strain evidence="7 8">DSM 43800</strain>
    </source>
</reference>
<dbReference type="Pfam" id="PF00441">
    <property type="entry name" value="Acyl-CoA_dh_1"/>
    <property type="match status" value="1"/>
</dbReference>
<dbReference type="InterPro" id="IPR046373">
    <property type="entry name" value="Acyl-CoA_Oxase/DH_mid-dom_sf"/>
</dbReference>
<evidence type="ECO:0000256" key="1">
    <source>
        <dbReference type="ARBA" id="ARBA00009347"/>
    </source>
</evidence>
<dbReference type="PANTHER" id="PTHR43884:SF19">
    <property type="entry name" value="ACYL-COA DEHYDROGENASE FADE4-RELATED"/>
    <property type="match status" value="1"/>
</dbReference>
<evidence type="ECO:0000259" key="5">
    <source>
        <dbReference type="Pfam" id="PF00441"/>
    </source>
</evidence>
<keyword evidence="3 4" id="KW-0274">FAD</keyword>
<keyword evidence="2 4" id="KW-0285">Flavoprotein</keyword>
<dbReference type="SUPFAM" id="SSF56645">
    <property type="entry name" value="Acyl-CoA dehydrogenase NM domain-like"/>
    <property type="match status" value="1"/>
</dbReference>
<comment type="cofactor">
    <cofactor evidence="4">
        <name>FAD</name>
        <dbReference type="ChEBI" id="CHEBI:57692"/>
    </cofactor>
</comment>
<organism evidence="7 8">
    <name type="scientific">Saccharothrix australiensis</name>
    <dbReference type="NCBI Taxonomy" id="2072"/>
    <lineage>
        <taxon>Bacteria</taxon>
        <taxon>Bacillati</taxon>
        <taxon>Actinomycetota</taxon>
        <taxon>Actinomycetes</taxon>
        <taxon>Pseudonocardiales</taxon>
        <taxon>Pseudonocardiaceae</taxon>
        <taxon>Saccharothrix</taxon>
    </lineage>
</organism>
<dbReference type="PANTHER" id="PTHR43884">
    <property type="entry name" value="ACYL-COA DEHYDROGENASE"/>
    <property type="match status" value="1"/>
</dbReference>
<dbReference type="EMBL" id="RBXO01000001">
    <property type="protein sequence ID" value="RKT52937.1"/>
    <property type="molecule type" value="Genomic_DNA"/>
</dbReference>
<evidence type="ECO:0000256" key="2">
    <source>
        <dbReference type="ARBA" id="ARBA00022630"/>
    </source>
</evidence>
<dbReference type="RefSeq" id="WP_211346934.1">
    <property type="nucleotide sequence ID" value="NZ_RBXO01000001.1"/>
</dbReference>
<dbReference type="GO" id="GO:0003995">
    <property type="term" value="F:acyl-CoA dehydrogenase activity"/>
    <property type="evidence" value="ECO:0007669"/>
    <property type="project" value="TreeGrafter"/>
</dbReference>
<evidence type="ECO:0000256" key="3">
    <source>
        <dbReference type="ARBA" id="ARBA00022827"/>
    </source>
</evidence>
<feature type="domain" description="Acyl-CoA dehydrogenase/oxidase C-terminal" evidence="5">
    <location>
        <begin position="240"/>
        <end position="387"/>
    </location>
</feature>
<keyword evidence="4" id="KW-0560">Oxidoreductase</keyword>
<dbReference type="CDD" id="cd00567">
    <property type="entry name" value="ACAD"/>
    <property type="match status" value="1"/>
</dbReference>
<dbReference type="InterPro" id="IPR006091">
    <property type="entry name" value="Acyl-CoA_Oxase/DH_mid-dom"/>
</dbReference>
<dbReference type="InterPro" id="IPR009075">
    <property type="entry name" value="AcylCo_DH/oxidase_C"/>
</dbReference>
<dbReference type="AlphaFoldDB" id="A0A495VW50"/>
<proteinExistence type="inferred from homology"/>
<evidence type="ECO:0000256" key="4">
    <source>
        <dbReference type="RuleBase" id="RU362125"/>
    </source>
</evidence>
<comment type="caution">
    <text evidence="7">The sequence shown here is derived from an EMBL/GenBank/DDBJ whole genome shotgun (WGS) entry which is preliminary data.</text>
</comment>
<protein>
    <submittedName>
        <fullName evidence="7">Acyl-CoA dehydrogenase</fullName>
    </submittedName>
</protein>
<sequence length="568" mass="63703">MLFDPRTFDGAHLDPESRRLLRATIDWFEQRGKRRLLADDQARAWYADFLDFAAREKLFATFCTPRAEAGGDPHKRWDAARNAALSEILGFYGLQYWYAWQVTVLGLGPIWMSDNAAARERAARLLDDGAVFAFGLSEKEHGADVYSTDMVLTPAGDGFTARGGKYYIGNGNVAGMVSVFGRRADVEGPDGYVFFAVDRRRPGFRLVGNVVDAQMYVSEFHLDDYPVAADDILHTGRDAFSAALNTVNVGKFNLCTASIGISEHAFHEAITHAHNRVLYGKRVTDFSHVRQNFVDAYARLAAMKLFSDRAVDYFRTASPDDRRYLLFNPITKMKVTSEGERVVDLLWDVIAAKGFEKDTYFAMAGRDIGALPKLEGTVHVNLALVLKFMPAYLFQPTTYPEVPTRHDAADDEFFWRQGPARGLGAVRFHDWETAYRAFAHVPNVARFHEQARALRTLLTTAAPDDEQREDLDFLLALGHLFTLVVYGQLVLEQAGRTDLDADLLDQVFDVLVRDFSGYAVALHGKASSTEAQQEWALGQVRKPVVDHGRFGRVWERVAALSGAYEMNP</sequence>
<accession>A0A495VW50</accession>
<evidence type="ECO:0000313" key="7">
    <source>
        <dbReference type="EMBL" id="RKT52937.1"/>
    </source>
</evidence>
<dbReference type="SUPFAM" id="SSF47203">
    <property type="entry name" value="Acyl-CoA dehydrogenase C-terminal domain-like"/>
    <property type="match status" value="1"/>
</dbReference>
<dbReference type="Pfam" id="PF02770">
    <property type="entry name" value="Acyl-CoA_dh_M"/>
    <property type="match status" value="1"/>
</dbReference>
<evidence type="ECO:0000259" key="6">
    <source>
        <dbReference type="Pfam" id="PF02770"/>
    </source>
</evidence>
<evidence type="ECO:0000313" key="8">
    <source>
        <dbReference type="Proteomes" id="UP000282084"/>
    </source>
</evidence>
<keyword evidence="8" id="KW-1185">Reference proteome</keyword>
<dbReference type="GO" id="GO:0005886">
    <property type="term" value="C:plasma membrane"/>
    <property type="evidence" value="ECO:0007669"/>
    <property type="project" value="TreeGrafter"/>
</dbReference>
<feature type="domain" description="Acyl-CoA oxidase/dehydrogenase middle" evidence="6">
    <location>
        <begin position="133"/>
        <end position="206"/>
    </location>
</feature>
<dbReference type="Gene3D" id="2.40.110.10">
    <property type="entry name" value="Butyryl-CoA Dehydrogenase, subunit A, domain 2"/>
    <property type="match status" value="1"/>
</dbReference>
<dbReference type="InterPro" id="IPR009100">
    <property type="entry name" value="AcylCoA_DH/oxidase_NM_dom_sf"/>
</dbReference>
<gene>
    <name evidence="7" type="ORF">C8E97_1478</name>
</gene>
<dbReference type="Gene3D" id="1.20.140.10">
    <property type="entry name" value="Butyryl-CoA Dehydrogenase, subunit A, domain 3"/>
    <property type="match status" value="1"/>
</dbReference>
<comment type="similarity">
    <text evidence="1 4">Belongs to the acyl-CoA dehydrogenase family.</text>
</comment>
<dbReference type="Proteomes" id="UP000282084">
    <property type="component" value="Unassembled WGS sequence"/>
</dbReference>
<dbReference type="InterPro" id="IPR036250">
    <property type="entry name" value="AcylCo_DH-like_C"/>
</dbReference>
<name>A0A495VW50_9PSEU</name>